<dbReference type="InterPro" id="IPR016130">
    <property type="entry name" value="Tyr_Pase_AS"/>
</dbReference>
<dbReference type="GeneID" id="20214173"/>
<dbReference type="InterPro" id="IPR029021">
    <property type="entry name" value="Prot-tyrosine_phosphatase-like"/>
</dbReference>
<dbReference type="OrthoDB" id="9979034at2759"/>
<dbReference type="SMART" id="SM00194">
    <property type="entry name" value="PTPc"/>
    <property type="match status" value="1"/>
</dbReference>
<protein>
    <recommendedName>
        <fullName evidence="6">Protein-tyrosine-phosphatase</fullName>
    </recommendedName>
</protein>
<dbReference type="Gene3D" id="3.90.190.10">
    <property type="entry name" value="Protein tyrosine phosphatase superfamily"/>
    <property type="match status" value="1"/>
</dbReference>
<dbReference type="PANTHER" id="PTHR19134">
    <property type="entry name" value="RECEPTOR-TYPE TYROSINE-PROTEIN PHOSPHATASE"/>
    <property type="match status" value="1"/>
</dbReference>
<dbReference type="CTD" id="20214173"/>
<dbReference type="FunFam" id="3.90.190.10:FF:000265">
    <property type="entry name" value="Predicted protein"/>
    <property type="match status" value="1"/>
</dbReference>
<dbReference type="Pfam" id="PF00102">
    <property type="entry name" value="Y_phosphatase"/>
    <property type="match status" value="1"/>
</dbReference>
<organism evidence="4 5">
    <name type="scientific">Helobdella robusta</name>
    <name type="common">Californian leech</name>
    <dbReference type="NCBI Taxonomy" id="6412"/>
    <lineage>
        <taxon>Eukaryota</taxon>
        <taxon>Metazoa</taxon>
        <taxon>Spiralia</taxon>
        <taxon>Lophotrochozoa</taxon>
        <taxon>Annelida</taxon>
        <taxon>Clitellata</taxon>
        <taxon>Hirudinea</taxon>
        <taxon>Rhynchobdellida</taxon>
        <taxon>Glossiphoniidae</taxon>
        <taxon>Helobdella</taxon>
    </lineage>
</organism>
<reference evidence="5" key="1">
    <citation type="submission" date="2012-12" db="EMBL/GenBank/DDBJ databases">
        <authorList>
            <person name="Hellsten U."/>
            <person name="Grimwood J."/>
            <person name="Chapman J.A."/>
            <person name="Shapiro H."/>
            <person name="Aerts A."/>
            <person name="Otillar R.P."/>
            <person name="Terry A.Y."/>
            <person name="Boore J.L."/>
            <person name="Simakov O."/>
            <person name="Marletaz F."/>
            <person name="Cho S.-J."/>
            <person name="Edsinger-Gonzales E."/>
            <person name="Havlak P."/>
            <person name="Kuo D.-H."/>
            <person name="Larsson T."/>
            <person name="Lv J."/>
            <person name="Arendt D."/>
            <person name="Savage R."/>
            <person name="Osoegawa K."/>
            <person name="de Jong P."/>
            <person name="Lindberg D.R."/>
            <person name="Seaver E.C."/>
            <person name="Weisblat D.A."/>
            <person name="Putnam N.H."/>
            <person name="Grigoriev I.V."/>
            <person name="Rokhsar D.S."/>
        </authorList>
    </citation>
    <scope>NUCLEOTIDE SEQUENCE</scope>
</reference>
<evidence type="ECO:0000259" key="2">
    <source>
        <dbReference type="PROSITE" id="PS50056"/>
    </source>
</evidence>
<dbReference type="InterPro" id="IPR050348">
    <property type="entry name" value="Protein-Tyr_Phosphatase"/>
</dbReference>
<gene>
    <name evidence="4" type="primary">20214173</name>
    <name evidence="3" type="ORF">HELRODRAFT_68275</name>
</gene>
<evidence type="ECO:0000313" key="5">
    <source>
        <dbReference type="Proteomes" id="UP000015101"/>
    </source>
</evidence>
<evidence type="ECO:0000313" key="4">
    <source>
        <dbReference type="EnsemblMetazoa" id="HelroP68275"/>
    </source>
</evidence>
<reference evidence="3 5" key="2">
    <citation type="journal article" date="2013" name="Nature">
        <title>Insights into bilaterian evolution from three spiralian genomes.</title>
        <authorList>
            <person name="Simakov O."/>
            <person name="Marletaz F."/>
            <person name="Cho S.J."/>
            <person name="Edsinger-Gonzales E."/>
            <person name="Havlak P."/>
            <person name="Hellsten U."/>
            <person name="Kuo D.H."/>
            <person name="Larsson T."/>
            <person name="Lv J."/>
            <person name="Arendt D."/>
            <person name="Savage R."/>
            <person name="Osoegawa K."/>
            <person name="de Jong P."/>
            <person name="Grimwood J."/>
            <person name="Chapman J.A."/>
            <person name="Shapiro H."/>
            <person name="Aerts A."/>
            <person name="Otillar R.P."/>
            <person name="Terry A.Y."/>
            <person name="Boore J.L."/>
            <person name="Grigoriev I.V."/>
            <person name="Lindberg D.R."/>
            <person name="Seaver E.C."/>
            <person name="Weisblat D.A."/>
            <person name="Putnam N.H."/>
            <person name="Rokhsar D.S."/>
        </authorList>
    </citation>
    <scope>NUCLEOTIDE SEQUENCE</scope>
</reference>
<evidence type="ECO:0000313" key="3">
    <source>
        <dbReference type="EMBL" id="ESN96122.1"/>
    </source>
</evidence>
<dbReference type="CDD" id="cd00047">
    <property type="entry name" value="PTPc"/>
    <property type="match status" value="1"/>
</dbReference>
<dbReference type="SUPFAM" id="SSF52799">
    <property type="entry name" value="(Phosphotyrosine protein) phosphatases II"/>
    <property type="match status" value="1"/>
</dbReference>
<accession>T1FZC5</accession>
<dbReference type="Proteomes" id="UP000015101">
    <property type="component" value="Unassembled WGS sequence"/>
</dbReference>
<dbReference type="PRINTS" id="PR00700">
    <property type="entry name" value="PRTYPHPHTASE"/>
</dbReference>
<dbReference type="InterPro" id="IPR000242">
    <property type="entry name" value="PTP_cat"/>
</dbReference>
<dbReference type="KEGG" id="hro:HELRODRAFT_68275"/>
<dbReference type="SMART" id="SM00404">
    <property type="entry name" value="PTPc_motif"/>
    <property type="match status" value="1"/>
</dbReference>
<keyword evidence="5" id="KW-1185">Reference proteome</keyword>
<dbReference type="AlphaFoldDB" id="T1FZC5"/>
<dbReference type="OMA" id="ERRVTHY"/>
<dbReference type="GO" id="GO:0004725">
    <property type="term" value="F:protein tyrosine phosphatase activity"/>
    <property type="evidence" value="ECO:0000318"/>
    <property type="project" value="GO_Central"/>
</dbReference>
<dbReference type="RefSeq" id="XP_009025208.1">
    <property type="nucleotide sequence ID" value="XM_009026960.1"/>
</dbReference>
<dbReference type="PROSITE" id="PS50056">
    <property type="entry name" value="TYR_PHOSPHATASE_2"/>
    <property type="match status" value="1"/>
</dbReference>
<feature type="domain" description="Tyrosine specific protein phosphatases" evidence="2">
    <location>
        <begin position="163"/>
        <end position="237"/>
    </location>
</feature>
<name>T1FZC5_HELRO</name>
<reference evidence="4" key="3">
    <citation type="submission" date="2015-06" db="UniProtKB">
        <authorList>
            <consortium name="EnsemblMetazoa"/>
        </authorList>
    </citation>
    <scope>IDENTIFICATION</scope>
</reference>
<dbReference type="PANTHER" id="PTHR19134:SF561">
    <property type="entry name" value="PROTEIN TYROSINE PHOSPHATASE 36E, ISOFORM A"/>
    <property type="match status" value="1"/>
</dbReference>
<dbReference type="EMBL" id="KB097495">
    <property type="protein sequence ID" value="ESN96122.1"/>
    <property type="molecule type" value="Genomic_DNA"/>
</dbReference>
<proteinExistence type="predicted"/>
<dbReference type="GO" id="GO:0007165">
    <property type="term" value="P:signal transduction"/>
    <property type="evidence" value="ECO:0000318"/>
    <property type="project" value="GO_Central"/>
</dbReference>
<sequence length="290" mass="33142">SCAYAMQKQLKNKNRFQNILPYDNNRVILRQLPGSEFSDYINASYITGCRCPIIIAAQAPTNNTVHDFWRMIGEQGVGLIVMLCDIVENSKSKCHKYWPEEGCDVSYGGYKVIGQSVTNWSHYVQREFVVETVSVVVPKSTKLQLTQLHFSPWPDNGVPDDLLFFLAFRKKYRSIVNERQCVSLVHCSAGIGRTGCFLSVDNLLERASMNEQLNVQECIMKMREERANMVQTKIQYEFIYNCLVGYYIMGDTTFSPDEFINVFNCDLVTLNAVVINSKLTNQFEVSLLAK</sequence>
<dbReference type="InterPro" id="IPR003595">
    <property type="entry name" value="Tyr_Pase_cat"/>
</dbReference>
<dbReference type="InParanoid" id="T1FZC5"/>
<dbReference type="eggNOG" id="KOG4228">
    <property type="taxonomic scope" value="Eukaryota"/>
</dbReference>
<dbReference type="PROSITE" id="PS00383">
    <property type="entry name" value="TYR_PHOSPHATASE_1"/>
    <property type="match status" value="1"/>
</dbReference>
<feature type="domain" description="Tyrosine-protein phosphatase" evidence="1">
    <location>
        <begin position="1"/>
        <end position="246"/>
    </location>
</feature>
<dbReference type="EMBL" id="AMQM01001308">
    <property type="status" value="NOT_ANNOTATED_CDS"/>
    <property type="molecule type" value="Genomic_DNA"/>
</dbReference>
<dbReference type="PROSITE" id="PS50055">
    <property type="entry name" value="TYR_PHOSPHATASE_PTP"/>
    <property type="match status" value="1"/>
</dbReference>
<dbReference type="STRING" id="6412.T1FZC5"/>
<dbReference type="InterPro" id="IPR000387">
    <property type="entry name" value="Tyr_Pase_dom"/>
</dbReference>
<evidence type="ECO:0000259" key="1">
    <source>
        <dbReference type="PROSITE" id="PS50055"/>
    </source>
</evidence>
<evidence type="ECO:0008006" key="6">
    <source>
        <dbReference type="Google" id="ProtNLM"/>
    </source>
</evidence>
<dbReference type="EnsemblMetazoa" id="HelroT68275">
    <property type="protein sequence ID" value="HelroP68275"/>
    <property type="gene ID" value="HelroG68275"/>
</dbReference>
<dbReference type="HOGENOM" id="CLU_001645_9_1_1"/>